<dbReference type="InterPro" id="IPR004383">
    <property type="entry name" value="rRNA_lsu_MTrfase_RlmN/Cfr"/>
</dbReference>
<dbReference type="InterPro" id="IPR013785">
    <property type="entry name" value="Aldolase_TIM"/>
</dbReference>
<dbReference type="PIRSF" id="PIRSF006004">
    <property type="entry name" value="CHP00048"/>
    <property type="match status" value="1"/>
</dbReference>
<dbReference type="InterPro" id="IPR058240">
    <property type="entry name" value="rSAM_sf"/>
</dbReference>
<dbReference type="SUPFAM" id="SSF102114">
    <property type="entry name" value="Radical SAM enzymes"/>
    <property type="match status" value="1"/>
</dbReference>
<gene>
    <name evidence="11" type="ORF">ACFL2Z_05020</name>
</gene>
<keyword evidence="5" id="KW-0489">Methyltransferase</keyword>
<evidence type="ECO:0000256" key="5">
    <source>
        <dbReference type="ARBA" id="ARBA00022603"/>
    </source>
</evidence>
<keyword evidence="10" id="KW-0411">Iron-sulfur</keyword>
<evidence type="ECO:0000256" key="3">
    <source>
        <dbReference type="ARBA" id="ARBA00022485"/>
    </source>
</evidence>
<dbReference type="SFLD" id="SFLDS00029">
    <property type="entry name" value="Radical_SAM"/>
    <property type="match status" value="1"/>
</dbReference>
<keyword evidence="9" id="KW-0408">Iron</keyword>
<evidence type="ECO:0000256" key="1">
    <source>
        <dbReference type="ARBA" id="ARBA00001966"/>
    </source>
</evidence>
<comment type="cofactor">
    <cofactor evidence="1">
        <name>[4Fe-4S] cluster</name>
        <dbReference type="ChEBI" id="CHEBI:49883"/>
    </cofactor>
</comment>
<dbReference type="PANTHER" id="PTHR30544:SF5">
    <property type="entry name" value="RADICAL SAM CORE DOMAIN-CONTAINING PROTEIN"/>
    <property type="match status" value="1"/>
</dbReference>
<keyword evidence="7" id="KW-0949">S-adenosyl-L-methionine</keyword>
<keyword evidence="8" id="KW-0479">Metal-binding</keyword>
<keyword evidence="12" id="KW-1185">Reference proteome</keyword>
<organism evidence="11 12">
    <name type="scientific">Eiseniibacteriota bacterium</name>
    <dbReference type="NCBI Taxonomy" id="2212470"/>
    <lineage>
        <taxon>Bacteria</taxon>
        <taxon>Candidatus Eiseniibacteriota</taxon>
    </lineage>
</organism>
<comment type="caution">
    <text evidence="11">The sequence shown here is derived from an EMBL/GenBank/DDBJ whole genome shotgun (WGS) entry which is preliminary data.</text>
</comment>
<evidence type="ECO:0000256" key="7">
    <source>
        <dbReference type="ARBA" id="ARBA00022691"/>
    </source>
</evidence>
<evidence type="ECO:0000256" key="10">
    <source>
        <dbReference type="ARBA" id="ARBA00023014"/>
    </source>
</evidence>
<dbReference type="Gene3D" id="3.20.20.70">
    <property type="entry name" value="Aldolase class I"/>
    <property type="match status" value="1"/>
</dbReference>
<evidence type="ECO:0000256" key="4">
    <source>
        <dbReference type="ARBA" id="ARBA00022490"/>
    </source>
</evidence>
<dbReference type="Proteomes" id="UP001594288">
    <property type="component" value="Unassembled WGS sequence"/>
</dbReference>
<reference evidence="11 12" key="1">
    <citation type="submission" date="2024-09" db="EMBL/GenBank/DDBJ databases">
        <authorList>
            <person name="D'Angelo T."/>
        </authorList>
    </citation>
    <scope>NUCLEOTIDE SEQUENCE [LARGE SCALE GENOMIC DNA]</scope>
    <source>
        <strain evidence="11">SAG AM-311-F02</strain>
    </source>
</reference>
<keyword evidence="3" id="KW-0004">4Fe-4S</keyword>
<dbReference type="EMBL" id="JBHPEI010000098">
    <property type="protein sequence ID" value="MFC1800249.1"/>
    <property type="molecule type" value="Genomic_DNA"/>
</dbReference>
<comment type="subcellular location">
    <subcellularLocation>
        <location evidence="2">Cytoplasm</location>
    </subcellularLocation>
</comment>
<evidence type="ECO:0000256" key="9">
    <source>
        <dbReference type="ARBA" id="ARBA00023004"/>
    </source>
</evidence>
<protein>
    <submittedName>
        <fullName evidence="11">Radical SAM protein</fullName>
    </submittedName>
</protein>
<keyword evidence="4" id="KW-0963">Cytoplasm</keyword>
<sequence>MKIVGTTGREDIARAYIAEMRPGKLVEFCESLEPAIPRSEKWVLIVSTMFGCPVGCQMCDAGGQYGGNLTVDEILEQIDFLIERRFPDRRVDVAKFKIQFARMGEPALNPEVIDVLRKLPERYDAPGLMPSVSSVAPEAGAGFFEELAEVKEEIYPGGRFQLQFSIHTTDTALRDRLIPVRKWDLAEVAGYGERFHRPGDRKITLNFALAEGMPIESEVLLKHFDPERFLLKITPLNPTYRAVQHGLTSRIDPEVAEGHSGLVAELESSGYQVLLSIGEPEENLIGSNCGQFVLRHLKAQEALREAYTYGVVSD</sequence>
<accession>A0ABV6YQC0</accession>
<keyword evidence="6" id="KW-0808">Transferase</keyword>
<dbReference type="InterPro" id="IPR007197">
    <property type="entry name" value="rSAM"/>
</dbReference>
<evidence type="ECO:0000313" key="12">
    <source>
        <dbReference type="Proteomes" id="UP001594288"/>
    </source>
</evidence>
<proteinExistence type="predicted"/>
<evidence type="ECO:0000256" key="6">
    <source>
        <dbReference type="ARBA" id="ARBA00022679"/>
    </source>
</evidence>
<dbReference type="InterPro" id="IPR040072">
    <property type="entry name" value="Methyltransferase_A"/>
</dbReference>
<name>A0ABV6YQC0_UNCEI</name>
<evidence type="ECO:0000256" key="2">
    <source>
        <dbReference type="ARBA" id="ARBA00004496"/>
    </source>
</evidence>
<evidence type="ECO:0000256" key="8">
    <source>
        <dbReference type="ARBA" id="ARBA00022723"/>
    </source>
</evidence>
<dbReference type="PANTHER" id="PTHR30544">
    <property type="entry name" value="23S RRNA METHYLTRANSFERASE"/>
    <property type="match status" value="1"/>
</dbReference>
<evidence type="ECO:0000313" key="11">
    <source>
        <dbReference type="EMBL" id="MFC1800249.1"/>
    </source>
</evidence>